<dbReference type="AlphaFoldDB" id="A0A443KCR4"/>
<proteinExistence type="predicted"/>
<dbReference type="RefSeq" id="WP_128232731.1">
    <property type="nucleotide sequence ID" value="NZ_SAUY01000015.1"/>
</dbReference>
<accession>A0A443KCR4</accession>
<reference evidence="1 2" key="1">
    <citation type="submission" date="2019-01" db="EMBL/GenBank/DDBJ databases">
        <title>Sinorhodobacter populi sp. nov. isolated from the symptomatic bark tissue of Populus euramericana canker.</title>
        <authorList>
            <person name="Xu G."/>
        </authorList>
    </citation>
    <scope>NUCLEOTIDE SEQUENCE [LARGE SCALE GENOMIC DNA]</scope>
    <source>
        <strain evidence="1 2">07D10-4-3</strain>
    </source>
</reference>
<evidence type="ECO:0000313" key="2">
    <source>
        <dbReference type="Proteomes" id="UP000284451"/>
    </source>
</evidence>
<name>A0A443KCR4_9RHOB</name>
<gene>
    <name evidence="1" type="ORF">D2T29_12705</name>
</gene>
<protein>
    <submittedName>
        <fullName evidence="1">Uncharacterized protein</fullName>
    </submittedName>
</protein>
<reference evidence="1 2" key="2">
    <citation type="submission" date="2019-01" db="EMBL/GenBank/DDBJ databases">
        <authorList>
            <person name="Li Y."/>
        </authorList>
    </citation>
    <scope>NUCLEOTIDE SEQUENCE [LARGE SCALE GENOMIC DNA]</scope>
    <source>
        <strain evidence="1 2">07D10-4-3</strain>
    </source>
</reference>
<dbReference type="Proteomes" id="UP000284451">
    <property type="component" value="Unassembled WGS sequence"/>
</dbReference>
<sequence>MALKTGDICYSVQWTGTRIEYCEHVLRTIRTRKHLTYGYWWCKIPGVTWGKLSKTHGDYGWLPGAWPGFRRKHPIDRGRPYAASKLGALRDEIADLRVTIARYGADEPYDEDGGPTLGDQLKAALAAQKRMRKSK</sequence>
<comment type="caution">
    <text evidence="1">The sequence shown here is derived from an EMBL/GenBank/DDBJ whole genome shotgun (WGS) entry which is preliminary data.</text>
</comment>
<organism evidence="1 2">
    <name type="scientific">Paenirhodobacter populi</name>
    <dbReference type="NCBI Taxonomy" id="2306993"/>
    <lineage>
        <taxon>Bacteria</taxon>
        <taxon>Pseudomonadati</taxon>
        <taxon>Pseudomonadota</taxon>
        <taxon>Alphaproteobacteria</taxon>
        <taxon>Rhodobacterales</taxon>
        <taxon>Rhodobacter group</taxon>
        <taxon>Paenirhodobacter</taxon>
    </lineage>
</organism>
<dbReference type="EMBL" id="SAUY01000015">
    <property type="protein sequence ID" value="RWR30525.1"/>
    <property type="molecule type" value="Genomic_DNA"/>
</dbReference>
<evidence type="ECO:0000313" key="1">
    <source>
        <dbReference type="EMBL" id="RWR30525.1"/>
    </source>
</evidence>